<dbReference type="Gramene" id="OB01G35150.1">
    <property type="protein sequence ID" value="OB01G35150.1"/>
    <property type="gene ID" value="OB01G35150"/>
</dbReference>
<sequence>MVLNVIYLCLRVTFSSFVTGLFFASFRVDECATSLNSDTNMYRSFSGQGRRLVVRH</sequence>
<evidence type="ECO:0000313" key="1">
    <source>
        <dbReference type="EnsemblPlants" id="OB01G35150.1"/>
    </source>
</evidence>
<dbReference type="HOGENOM" id="CLU_3017448_0_0_1"/>
<keyword evidence="2" id="KW-1185">Reference proteome</keyword>
<evidence type="ECO:0000313" key="2">
    <source>
        <dbReference type="Proteomes" id="UP000006038"/>
    </source>
</evidence>
<reference evidence="1" key="2">
    <citation type="submission" date="2013-04" db="UniProtKB">
        <authorList>
            <consortium name="EnsemblPlants"/>
        </authorList>
    </citation>
    <scope>IDENTIFICATION</scope>
</reference>
<proteinExistence type="predicted"/>
<organism evidence="1">
    <name type="scientific">Oryza brachyantha</name>
    <name type="common">malo sina</name>
    <dbReference type="NCBI Taxonomy" id="4533"/>
    <lineage>
        <taxon>Eukaryota</taxon>
        <taxon>Viridiplantae</taxon>
        <taxon>Streptophyta</taxon>
        <taxon>Embryophyta</taxon>
        <taxon>Tracheophyta</taxon>
        <taxon>Spermatophyta</taxon>
        <taxon>Magnoliopsida</taxon>
        <taxon>Liliopsida</taxon>
        <taxon>Poales</taxon>
        <taxon>Poaceae</taxon>
        <taxon>BOP clade</taxon>
        <taxon>Oryzoideae</taxon>
        <taxon>Oryzeae</taxon>
        <taxon>Oryzinae</taxon>
        <taxon>Oryza</taxon>
    </lineage>
</organism>
<dbReference type="AlphaFoldDB" id="J3L2Q9"/>
<protein>
    <submittedName>
        <fullName evidence="1">Uncharacterized protein</fullName>
    </submittedName>
</protein>
<dbReference type="EnsemblPlants" id="OB01G35150.1">
    <property type="protein sequence ID" value="OB01G35150.1"/>
    <property type="gene ID" value="OB01G35150"/>
</dbReference>
<accession>J3L2Q9</accession>
<dbReference type="Proteomes" id="UP000006038">
    <property type="component" value="Chromosome 1"/>
</dbReference>
<reference evidence="1" key="1">
    <citation type="journal article" date="2013" name="Nat. Commun.">
        <title>Whole-genome sequencing of Oryza brachyantha reveals mechanisms underlying Oryza genome evolution.</title>
        <authorList>
            <person name="Chen J."/>
            <person name="Huang Q."/>
            <person name="Gao D."/>
            <person name="Wang J."/>
            <person name="Lang Y."/>
            <person name="Liu T."/>
            <person name="Li B."/>
            <person name="Bai Z."/>
            <person name="Luis Goicoechea J."/>
            <person name="Liang C."/>
            <person name="Chen C."/>
            <person name="Zhang W."/>
            <person name="Sun S."/>
            <person name="Liao Y."/>
            <person name="Zhang X."/>
            <person name="Yang L."/>
            <person name="Song C."/>
            <person name="Wang M."/>
            <person name="Shi J."/>
            <person name="Liu G."/>
            <person name="Liu J."/>
            <person name="Zhou H."/>
            <person name="Zhou W."/>
            <person name="Yu Q."/>
            <person name="An N."/>
            <person name="Chen Y."/>
            <person name="Cai Q."/>
            <person name="Wang B."/>
            <person name="Liu B."/>
            <person name="Min J."/>
            <person name="Huang Y."/>
            <person name="Wu H."/>
            <person name="Li Z."/>
            <person name="Zhang Y."/>
            <person name="Yin Y."/>
            <person name="Song W."/>
            <person name="Jiang J."/>
            <person name="Jackson S.A."/>
            <person name="Wing R.A."/>
            <person name="Wang J."/>
            <person name="Chen M."/>
        </authorList>
    </citation>
    <scope>NUCLEOTIDE SEQUENCE [LARGE SCALE GENOMIC DNA]</scope>
    <source>
        <strain evidence="1">cv. IRGC 101232</strain>
    </source>
</reference>
<name>J3L2Q9_ORYBR</name>